<protein>
    <submittedName>
        <fullName evidence="2">Uncharacterized protein</fullName>
    </submittedName>
</protein>
<dbReference type="Gramene" id="CDF39263">
    <property type="protein sequence ID" value="CDF39263"/>
    <property type="gene ID" value="CHC_T00000189001"/>
</dbReference>
<reference evidence="3" key="1">
    <citation type="journal article" date="2013" name="Proc. Natl. Acad. Sci. U.S.A.">
        <title>Genome structure and metabolic features in the red seaweed Chondrus crispus shed light on evolution of the Archaeplastida.</title>
        <authorList>
            <person name="Collen J."/>
            <person name="Porcel B."/>
            <person name="Carre W."/>
            <person name="Ball S.G."/>
            <person name="Chaparro C."/>
            <person name="Tonon T."/>
            <person name="Barbeyron T."/>
            <person name="Michel G."/>
            <person name="Noel B."/>
            <person name="Valentin K."/>
            <person name="Elias M."/>
            <person name="Artiguenave F."/>
            <person name="Arun A."/>
            <person name="Aury J.M."/>
            <person name="Barbosa-Neto J.F."/>
            <person name="Bothwell J.H."/>
            <person name="Bouget F.Y."/>
            <person name="Brillet L."/>
            <person name="Cabello-Hurtado F."/>
            <person name="Capella-Gutierrez S."/>
            <person name="Charrier B."/>
            <person name="Cladiere L."/>
            <person name="Cock J.M."/>
            <person name="Coelho S.M."/>
            <person name="Colleoni C."/>
            <person name="Czjzek M."/>
            <person name="Da Silva C."/>
            <person name="Delage L."/>
            <person name="Denoeud F."/>
            <person name="Deschamps P."/>
            <person name="Dittami S.M."/>
            <person name="Gabaldon T."/>
            <person name="Gachon C.M."/>
            <person name="Groisillier A."/>
            <person name="Herve C."/>
            <person name="Jabbari K."/>
            <person name="Katinka M."/>
            <person name="Kloareg B."/>
            <person name="Kowalczyk N."/>
            <person name="Labadie K."/>
            <person name="Leblanc C."/>
            <person name="Lopez P.J."/>
            <person name="McLachlan D.H."/>
            <person name="Meslet-Cladiere L."/>
            <person name="Moustafa A."/>
            <person name="Nehr Z."/>
            <person name="Nyvall Collen P."/>
            <person name="Panaud O."/>
            <person name="Partensky F."/>
            <person name="Poulain J."/>
            <person name="Rensing S.A."/>
            <person name="Rousvoal S."/>
            <person name="Samson G."/>
            <person name="Symeonidi A."/>
            <person name="Weissenbach J."/>
            <person name="Zambounis A."/>
            <person name="Wincker P."/>
            <person name="Boyen C."/>
        </authorList>
    </citation>
    <scope>NUCLEOTIDE SEQUENCE [LARGE SCALE GENOMIC DNA]</scope>
    <source>
        <strain evidence="3">cv. Stackhouse</strain>
    </source>
</reference>
<dbReference type="RefSeq" id="XP_005719174.1">
    <property type="nucleotide sequence ID" value="XM_005719117.1"/>
</dbReference>
<name>R7QN98_CHOCR</name>
<gene>
    <name evidence="2" type="ORF">CHC_T00000189001</name>
</gene>
<feature type="compositionally biased region" description="Basic and acidic residues" evidence="1">
    <location>
        <begin position="200"/>
        <end position="219"/>
    </location>
</feature>
<evidence type="ECO:0000256" key="1">
    <source>
        <dbReference type="SAM" id="MobiDB-lite"/>
    </source>
</evidence>
<organism evidence="2 3">
    <name type="scientific">Chondrus crispus</name>
    <name type="common">Carrageen Irish moss</name>
    <name type="synonym">Polymorpha crispa</name>
    <dbReference type="NCBI Taxonomy" id="2769"/>
    <lineage>
        <taxon>Eukaryota</taxon>
        <taxon>Rhodophyta</taxon>
        <taxon>Florideophyceae</taxon>
        <taxon>Rhodymeniophycidae</taxon>
        <taxon>Gigartinales</taxon>
        <taxon>Gigartinaceae</taxon>
        <taxon>Chondrus</taxon>
    </lineage>
</organism>
<feature type="region of interest" description="Disordered" evidence="1">
    <location>
        <begin position="190"/>
        <end position="220"/>
    </location>
</feature>
<dbReference type="Proteomes" id="UP000012073">
    <property type="component" value="Unassembled WGS sequence"/>
</dbReference>
<sequence length="244" mass="25869">MSRSDVLCHRRPPKRCTGGLYVRCAGPIRPYASQRTFEHRPLPSRIAPQPPPPPPLSGHAPEPPHAALTSAALLSRRHGAHVEPVRAPVLRAKRAAVPRLRNSARAAPLRRGAVRDGHVRHHARGADLLLAGADAVHARALRADAGRVPVVGVYVFARGRAGLPVVHGLSARGDVRRAVDASVRRVPAATVPAAGLNRDSQQRDVRAAHREEQAPDDPRAVVPRDVVGAVLAAGACAGRAGEKL</sequence>
<dbReference type="AlphaFoldDB" id="R7QN98"/>
<dbReference type="KEGG" id="ccp:CHC_T00000189001"/>
<accession>R7QN98</accession>
<evidence type="ECO:0000313" key="3">
    <source>
        <dbReference type="Proteomes" id="UP000012073"/>
    </source>
</evidence>
<feature type="compositionally biased region" description="Pro residues" evidence="1">
    <location>
        <begin position="48"/>
        <end position="64"/>
    </location>
</feature>
<keyword evidence="3" id="KW-1185">Reference proteome</keyword>
<proteinExistence type="predicted"/>
<dbReference type="GeneID" id="17326895"/>
<feature type="region of interest" description="Disordered" evidence="1">
    <location>
        <begin position="41"/>
        <end position="65"/>
    </location>
</feature>
<dbReference type="EMBL" id="HG002015">
    <property type="protein sequence ID" value="CDF39263.1"/>
    <property type="molecule type" value="Genomic_DNA"/>
</dbReference>
<evidence type="ECO:0000313" key="2">
    <source>
        <dbReference type="EMBL" id="CDF39263.1"/>
    </source>
</evidence>